<evidence type="ECO:0000259" key="1">
    <source>
        <dbReference type="PROSITE" id="PS51186"/>
    </source>
</evidence>
<dbReference type="InterPro" id="IPR016181">
    <property type="entry name" value="Acyl_CoA_acyltransferase"/>
</dbReference>
<accession>A0ABR8CKI3</accession>
<evidence type="ECO:0000313" key="3">
    <source>
        <dbReference type="Proteomes" id="UP000607281"/>
    </source>
</evidence>
<sequence length="159" mass="18018">MKLTFKTLQKDHALAILKWRYTYPYDCYNFDANTVLEDLCYLLDPKNAFHAILNPLGQLEGYCSFGADGQVLGGNYGVEALDLGMAIRPDLTGQRHGEQYAKAVMKYGAARYGAQFLRVTVAQFNKRGQRVWEKLGFEQIEEFTKIGSGEKFVIMTRAV</sequence>
<keyword evidence="3" id="KW-1185">Reference proteome</keyword>
<dbReference type="RefSeq" id="WP_190406127.1">
    <property type="nucleotide sequence ID" value="NZ_JACJRF010000006.1"/>
</dbReference>
<dbReference type="PROSITE" id="PS51186">
    <property type="entry name" value="GNAT"/>
    <property type="match status" value="1"/>
</dbReference>
<dbReference type="Pfam" id="PF13302">
    <property type="entry name" value="Acetyltransf_3"/>
    <property type="match status" value="1"/>
</dbReference>
<dbReference type="Proteomes" id="UP000607281">
    <property type="component" value="Unassembled WGS sequence"/>
</dbReference>
<reference evidence="2 3" key="1">
    <citation type="journal article" date="2020" name="ISME J.">
        <title>Comparative genomics reveals insights into cyanobacterial evolution and habitat adaptation.</title>
        <authorList>
            <person name="Chen M.Y."/>
            <person name="Teng W.K."/>
            <person name="Zhao L."/>
            <person name="Hu C.X."/>
            <person name="Zhou Y.K."/>
            <person name="Han B.P."/>
            <person name="Song L.R."/>
            <person name="Shu W.S."/>
        </authorList>
    </citation>
    <scope>NUCLEOTIDE SEQUENCE [LARGE SCALE GENOMIC DNA]</scope>
    <source>
        <strain evidence="2 3">FACHB-260</strain>
    </source>
</reference>
<proteinExistence type="predicted"/>
<evidence type="ECO:0000313" key="2">
    <source>
        <dbReference type="EMBL" id="MBD2343660.1"/>
    </source>
</evidence>
<dbReference type="EMBL" id="JACJRF010000006">
    <property type="protein sequence ID" value="MBD2343660.1"/>
    <property type="molecule type" value="Genomic_DNA"/>
</dbReference>
<gene>
    <name evidence="2" type="ORF">H6G18_05800</name>
</gene>
<protein>
    <submittedName>
        <fullName evidence="2">GNAT family N-acetyltransferase</fullName>
    </submittedName>
</protein>
<dbReference type="SUPFAM" id="SSF55729">
    <property type="entry name" value="Acyl-CoA N-acyltransferases (Nat)"/>
    <property type="match status" value="1"/>
</dbReference>
<dbReference type="InterPro" id="IPR000182">
    <property type="entry name" value="GNAT_dom"/>
</dbReference>
<comment type="caution">
    <text evidence="2">The sequence shown here is derived from an EMBL/GenBank/DDBJ whole genome shotgun (WGS) entry which is preliminary data.</text>
</comment>
<feature type="domain" description="N-acetyltransferase" evidence="1">
    <location>
        <begin position="3"/>
        <end position="159"/>
    </location>
</feature>
<organism evidence="2 3">
    <name type="scientific">Anabaena subtropica FACHB-260</name>
    <dbReference type="NCBI Taxonomy" id="2692884"/>
    <lineage>
        <taxon>Bacteria</taxon>
        <taxon>Bacillati</taxon>
        <taxon>Cyanobacteriota</taxon>
        <taxon>Cyanophyceae</taxon>
        <taxon>Nostocales</taxon>
        <taxon>Nostocaceae</taxon>
        <taxon>Anabaena</taxon>
    </lineage>
</organism>
<name>A0ABR8CKI3_9NOST</name>
<dbReference type="Gene3D" id="3.40.630.30">
    <property type="match status" value="1"/>
</dbReference>